<evidence type="ECO:0000313" key="1">
    <source>
        <dbReference type="EMBL" id="KAK3787212.1"/>
    </source>
</evidence>
<name>A0AAE1AI79_9GAST</name>
<protein>
    <submittedName>
        <fullName evidence="1">Uncharacterized protein</fullName>
    </submittedName>
</protein>
<gene>
    <name evidence="1" type="ORF">RRG08_059030</name>
</gene>
<accession>A0AAE1AI79</accession>
<comment type="caution">
    <text evidence="1">The sequence shown here is derived from an EMBL/GenBank/DDBJ whole genome shotgun (WGS) entry which is preliminary data.</text>
</comment>
<dbReference type="AlphaFoldDB" id="A0AAE1AI79"/>
<proteinExistence type="predicted"/>
<sequence>RECVQPETSKRPSVIGLTVRVIGQRESPILPHGLGPVTGEPLGSSPRVAIRQHTARTVNRIVWTLVFYFVHGTVLGHFQKTLEENRGQESDQK</sequence>
<reference evidence="1" key="1">
    <citation type="journal article" date="2023" name="G3 (Bethesda)">
        <title>A reference genome for the long-term kleptoplast-retaining sea slug Elysia crispata morphotype clarki.</title>
        <authorList>
            <person name="Eastman K.E."/>
            <person name="Pendleton A.L."/>
            <person name="Shaikh M.A."/>
            <person name="Suttiyut T."/>
            <person name="Ogas R."/>
            <person name="Tomko P."/>
            <person name="Gavelis G."/>
            <person name="Widhalm J.R."/>
            <person name="Wisecaver J.H."/>
        </authorList>
    </citation>
    <scope>NUCLEOTIDE SEQUENCE</scope>
    <source>
        <strain evidence="1">ECLA1</strain>
    </source>
</reference>
<evidence type="ECO:0000313" key="2">
    <source>
        <dbReference type="Proteomes" id="UP001283361"/>
    </source>
</evidence>
<organism evidence="1 2">
    <name type="scientific">Elysia crispata</name>
    <name type="common">lettuce slug</name>
    <dbReference type="NCBI Taxonomy" id="231223"/>
    <lineage>
        <taxon>Eukaryota</taxon>
        <taxon>Metazoa</taxon>
        <taxon>Spiralia</taxon>
        <taxon>Lophotrochozoa</taxon>
        <taxon>Mollusca</taxon>
        <taxon>Gastropoda</taxon>
        <taxon>Heterobranchia</taxon>
        <taxon>Euthyneura</taxon>
        <taxon>Panpulmonata</taxon>
        <taxon>Sacoglossa</taxon>
        <taxon>Placobranchoidea</taxon>
        <taxon>Plakobranchidae</taxon>
        <taxon>Elysia</taxon>
    </lineage>
</organism>
<feature type="non-terminal residue" evidence="1">
    <location>
        <position position="1"/>
    </location>
</feature>
<keyword evidence="2" id="KW-1185">Reference proteome</keyword>
<dbReference type="EMBL" id="JAWDGP010001877">
    <property type="protein sequence ID" value="KAK3787212.1"/>
    <property type="molecule type" value="Genomic_DNA"/>
</dbReference>
<dbReference type="Proteomes" id="UP001283361">
    <property type="component" value="Unassembled WGS sequence"/>
</dbReference>